<evidence type="ECO:0000256" key="3">
    <source>
        <dbReference type="ARBA" id="ARBA00023128"/>
    </source>
</evidence>
<evidence type="ECO:0000256" key="5">
    <source>
        <dbReference type="SAM" id="MobiDB-lite"/>
    </source>
</evidence>
<keyword evidence="8" id="KW-1185">Reference proteome</keyword>
<dbReference type="GO" id="GO:0003735">
    <property type="term" value="F:structural constituent of ribosome"/>
    <property type="evidence" value="ECO:0007669"/>
    <property type="project" value="InterPro"/>
</dbReference>
<dbReference type="PANTHER" id="PTHR13274:SF2">
    <property type="entry name" value="SMALL RIBOSOMAL SUBUNIT PROTEIN MS25"/>
    <property type="match status" value="1"/>
</dbReference>
<keyword evidence="3" id="KW-0496">Mitochondrion</keyword>
<organism evidence="7 8">
    <name type="scientific">Neohortaea acidophila</name>
    <dbReference type="NCBI Taxonomy" id="245834"/>
    <lineage>
        <taxon>Eukaryota</taxon>
        <taxon>Fungi</taxon>
        <taxon>Dikarya</taxon>
        <taxon>Ascomycota</taxon>
        <taxon>Pezizomycotina</taxon>
        <taxon>Dothideomycetes</taxon>
        <taxon>Dothideomycetidae</taxon>
        <taxon>Mycosphaerellales</taxon>
        <taxon>Teratosphaeriaceae</taxon>
        <taxon>Neohortaea</taxon>
    </lineage>
</organism>
<protein>
    <recommendedName>
        <fullName evidence="6">Ribosomal protein/NADH dehydrogenase domain-containing protein</fullName>
    </recommendedName>
</protein>
<dbReference type="GO" id="GO:1990904">
    <property type="term" value="C:ribonucleoprotein complex"/>
    <property type="evidence" value="ECO:0007669"/>
    <property type="project" value="UniProtKB-KW"/>
</dbReference>
<evidence type="ECO:0000259" key="6">
    <source>
        <dbReference type="SMART" id="SM00916"/>
    </source>
</evidence>
<dbReference type="RefSeq" id="XP_033585848.1">
    <property type="nucleotide sequence ID" value="XM_033734841.1"/>
</dbReference>
<evidence type="ECO:0000256" key="1">
    <source>
        <dbReference type="ARBA" id="ARBA00004173"/>
    </source>
</evidence>
<dbReference type="EMBL" id="MU001642">
    <property type="protein sequence ID" value="KAF2479278.1"/>
    <property type="molecule type" value="Genomic_DNA"/>
</dbReference>
<dbReference type="InterPro" id="IPR040049">
    <property type="entry name" value="Ribosomal_mS25/mL61"/>
</dbReference>
<dbReference type="GO" id="GO:0005739">
    <property type="term" value="C:mitochondrion"/>
    <property type="evidence" value="ECO:0007669"/>
    <property type="project" value="UniProtKB-SubCell"/>
</dbReference>
<evidence type="ECO:0000256" key="2">
    <source>
        <dbReference type="ARBA" id="ARBA00022980"/>
    </source>
</evidence>
<dbReference type="AlphaFoldDB" id="A0A6A6PGZ7"/>
<dbReference type="SMART" id="SM00916">
    <property type="entry name" value="L51_S25_CI-B8"/>
    <property type="match status" value="1"/>
</dbReference>
<dbReference type="GO" id="GO:0005840">
    <property type="term" value="C:ribosome"/>
    <property type="evidence" value="ECO:0007669"/>
    <property type="project" value="UniProtKB-KW"/>
</dbReference>
<dbReference type="Proteomes" id="UP000799767">
    <property type="component" value="Unassembled WGS sequence"/>
</dbReference>
<name>A0A6A6PGZ7_9PEZI</name>
<feature type="domain" description="Ribosomal protein/NADH dehydrogenase" evidence="6">
    <location>
        <begin position="41"/>
        <end position="149"/>
    </location>
</feature>
<keyword evidence="4" id="KW-0687">Ribonucleoprotein</keyword>
<comment type="subcellular location">
    <subcellularLocation>
        <location evidence="1">Mitochondrion</location>
    </subcellularLocation>
</comment>
<evidence type="ECO:0000256" key="4">
    <source>
        <dbReference type="ARBA" id="ARBA00023274"/>
    </source>
</evidence>
<keyword evidence="2" id="KW-0689">Ribosomal protein</keyword>
<dbReference type="InterPro" id="IPR007741">
    <property type="entry name" value="Ribosomal_mL43/mS25/NADH_DH"/>
</dbReference>
<reference evidence="7" key="1">
    <citation type="journal article" date="2020" name="Stud. Mycol.">
        <title>101 Dothideomycetes genomes: a test case for predicting lifestyles and emergence of pathogens.</title>
        <authorList>
            <person name="Haridas S."/>
            <person name="Albert R."/>
            <person name="Binder M."/>
            <person name="Bloem J."/>
            <person name="Labutti K."/>
            <person name="Salamov A."/>
            <person name="Andreopoulos B."/>
            <person name="Baker S."/>
            <person name="Barry K."/>
            <person name="Bills G."/>
            <person name="Bluhm B."/>
            <person name="Cannon C."/>
            <person name="Castanera R."/>
            <person name="Culley D."/>
            <person name="Daum C."/>
            <person name="Ezra D."/>
            <person name="Gonzalez J."/>
            <person name="Henrissat B."/>
            <person name="Kuo A."/>
            <person name="Liang C."/>
            <person name="Lipzen A."/>
            <person name="Lutzoni F."/>
            <person name="Magnuson J."/>
            <person name="Mondo S."/>
            <person name="Nolan M."/>
            <person name="Ohm R."/>
            <person name="Pangilinan J."/>
            <person name="Park H.-J."/>
            <person name="Ramirez L."/>
            <person name="Alfaro M."/>
            <person name="Sun H."/>
            <person name="Tritt A."/>
            <person name="Yoshinaga Y."/>
            <person name="Zwiers L.-H."/>
            <person name="Turgeon B."/>
            <person name="Goodwin S."/>
            <person name="Spatafora J."/>
            <person name="Crous P."/>
            <person name="Grigoriev I."/>
        </authorList>
    </citation>
    <scope>NUCLEOTIDE SEQUENCE</scope>
    <source>
        <strain evidence="7">CBS 113389</strain>
    </source>
</reference>
<sequence length="201" mass="22274">MPSLSSRMRKLHQTLLSIRLGPGALILPKEVKRIHMRFPARMEGGHMGPRKFWRSELVRLKYHNPAVAMTVDRSGMTPDDESTMSIHFAPADAIQTSSSATSGPSPTESTTTTSQTSDHTPADRVETIGMKFRSNSDILQDLMRITNAYPVEATPEDQEQLAALEEQKVRGDRDRVVSSAHKARVKREQQLLEQAKGGLGA</sequence>
<dbReference type="PANTHER" id="PTHR13274">
    <property type="entry name" value="MITOCHONDRIAL RIBOSOMAL PROTEIN S25"/>
    <property type="match status" value="1"/>
</dbReference>
<proteinExistence type="predicted"/>
<accession>A0A6A6PGZ7</accession>
<feature type="region of interest" description="Disordered" evidence="5">
    <location>
        <begin position="95"/>
        <end position="127"/>
    </location>
</feature>
<feature type="region of interest" description="Disordered" evidence="5">
    <location>
        <begin position="165"/>
        <end position="201"/>
    </location>
</feature>
<evidence type="ECO:0000313" key="7">
    <source>
        <dbReference type="EMBL" id="KAF2479278.1"/>
    </source>
</evidence>
<feature type="compositionally biased region" description="Low complexity" evidence="5">
    <location>
        <begin position="96"/>
        <end position="119"/>
    </location>
</feature>
<gene>
    <name evidence="7" type="ORF">BDY17DRAFT_305282</name>
</gene>
<evidence type="ECO:0000313" key="8">
    <source>
        <dbReference type="Proteomes" id="UP000799767"/>
    </source>
</evidence>
<feature type="compositionally biased region" description="Basic and acidic residues" evidence="5">
    <location>
        <begin position="165"/>
        <end position="176"/>
    </location>
</feature>
<dbReference type="OrthoDB" id="1696305at2759"/>
<dbReference type="GeneID" id="54475843"/>